<dbReference type="Proteomes" id="UP001153387">
    <property type="component" value="Unassembled WGS sequence"/>
</dbReference>
<organism evidence="3 4">
    <name type="scientific">Cohnella ginsengisoli</name>
    <dbReference type="NCBI Taxonomy" id="425004"/>
    <lineage>
        <taxon>Bacteria</taxon>
        <taxon>Bacillati</taxon>
        <taxon>Bacillota</taxon>
        <taxon>Bacilli</taxon>
        <taxon>Bacillales</taxon>
        <taxon>Paenibacillaceae</taxon>
        <taxon>Cohnella</taxon>
    </lineage>
</organism>
<dbReference type="Gene3D" id="3.40.50.2000">
    <property type="entry name" value="Glycogen Phosphorylase B"/>
    <property type="match status" value="2"/>
</dbReference>
<dbReference type="InterPro" id="IPR028098">
    <property type="entry name" value="Glyco_trans_4-like_N"/>
</dbReference>
<dbReference type="Pfam" id="PF13439">
    <property type="entry name" value="Glyco_transf_4"/>
    <property type="match status" value="1"/>
</dbReference>
<dbReference type="PANTHER" id="PTHR12526">
    <property type="entry name" value="GLYCOSYLTRANSFERASE"/>
    <property type="match status" value="1"/>
</dbReference>
<sequence>MRILLATYWGLPSVGGLEKYMHQLKRGLEALGHEVDLFAKAPDDSGFHMPNKGWYLSKSSLLPFISAKTNAYFARHLPGIDATIRNMEIDRYGYEAAAAFFGAATYDIVHAQDVIAARAFARVAHPRTKRIATIHGCLSTENLARLQADGLLDGNYVRTPLWQYYLFIEHLGIMGSQETIMPTEWLKQIMIRDFYVPGNRMTVVPNAMDMEEFLGKLNASADLSRPEGKLIILCCARFDPVKGHEVLLKALARLKNVRKDWVCWLAGDGQLDAHLRTKTAEYGLQNDVLFLGHREDVPALLKKADIFVLPSLQDNFPYSIMEAHAAGKPVIVSNAGGIPEMVKDGETGLIFASGDDGQLCDKLADVLSNEALRTRLGEQAQASGLRHWSLHAMTDRVVAVYDRALNQ</sequence>
<name>A0A9X4KL22_9BACL</name>
<evidence type="ECO:0000259" key="1">
    <source>
        <dbReference type="Pfam" id="PF00534"/>
    </source>
</evidence>
<gene>
    <name evidence="3" type="ORF">OMP38_25730</name>
</gene>
<reference evidence="3 4" key="1">
    <citation type="submission" date="2022-10" db="EMBL/GenBank/DDBJ databases">
        <title>Comparative genomic analysis of Cohnella hashimotonis sp. nov., isolated from the International Space Station.</title>
        <authorList>
            <person name="Simpson A."/>
            <person name="Venkateswaran K."/>
        </authorList>
    </citation>
    <scope>NUCLEOTIDE SEQUENCE [LARGE SCALE GENOMIC DNA]</scope>
    <source>
        <strain evidence="3 4">DSM 18997</strain>
    </source>
</reference>
<dbReference type="GO" id="GO:0016757">
    <property type="term" value="F:glycosyltransferase activity"/>
    <property type="evidence" value="ECO:0007669"/>
    <property type="project" value="InterPro"/>
</dbReference>
<dbReference type="RefSeq" id="WP_277567563.1">
    <property type="nucleotide sequence ID" value="NZ_JAPDHZ010000004.1"/>
</dbReference>
<dbReference type="CDD" id="cd03801">
    <property type="entry name" value="GT4_PimA-like"/>
    <property type="match status" value="1"/>
</dbReference>
<keyword evidence="4" id="KW-1185">Reference proteome</keyword>
<evidence type="ECO:0000259" key="2">
    <source>
        <dbReference type="Pfam" id="PF13439"/>
    </source>
</evidence>
<dbReference type="InterPro" id="IPR001296">
    <property type="entry name" value="Glyco_trans_1"/>
</dbReference>
<protein>
    <submittedName>
        <fullName evidence="3">Glycosyltransferase family 4 protein</fullName>
    </submittedName>
</protein>
<dbReference type="SUPFAM" id="SSF53756">
    <property type="entry name" value="UDP-Glycosyltransferase/glycogen phosphorylase"/>
    <property type="match status" value="1"/>
</dbReference>
<evidence type="ECO:0000313" key="3">
    <source>
        <dbReference type="EMBL" id="MDG0793841.1"/>
    </source>
</evidence>
<feature type="domain" description="Glycosyl transferase family 1" evidence="1">
    <location>
        <begin position="221"/>
        <end position="381"/>
    </location>
</feature>
<dbReference type="Pfam" id="PF00534">
    <property type="entry name" value="Glycos_transf_1"/>
    <property type="match status" value="1"/>
</dbReference>
<feature type="domain" description="Glycosyltransferase subfamily 4-like N-terminal" evidence="2">
    <location>
        <begin position="14"/>
        <end position="211"/>
    </location>
</feature>
<dbReference type="EMBL" id="JAPDHZ010000004">
    <property type="protein sequence ID" value="MDG0793841.1"/>
    <property type="molecule type" value="Genomic_DNA"/>
</dbReference>
<proteinExistence type="predicted"/>
<evidence type="ECO:0000313" key="4">
    <source>
        <dbReference type="Proteomes" id="UP001153387"/>
    </source>
</evidence>
<dbReference type="AlphaFoldDB" id="A0A9X4KL22"/>
<comment type="caution">
    <text evidence="3">The sequence shown here is derived from an EMBL/GenBank/DDBJ whole genome shotgun (WGS) entry which is preliminary data.</text>
</comment>
<accession>A0A9X4KL22</accession>